<evidence type="ECO:0000313" key="12">
    <source>
        <dbReference type="Proteomes" id="UP000008827"/>
    </source>
</evidence>
<evidence type="ECO:0000256" key="5">
    <source>
        <dbReference type="ARBA" id="ARBA00022884"/>
    </source>
</evidence>
<feature type="repeat" description="Pumilio" evidence="7">
    <location>
        <begin position="591"/>
        <end position="626"/>
    </location>
</feature>
<comment type="subcellular location">
    <subcellularLocation>
        <location evidence="1">Cytoplasm</location>
    </subcellularLocation>
</comment>
<feature type="domain" description="PUM-HD" evidence="9">
    <location>
        <begin position="571"/>
        <end position="917"/>
    </location>
</feature>
<dbReference type="GeneID" id="100819166"/>
<dbReference type="SMR" id="K7LWU2"/>
<keyword evidence="12" id="KW-1185">Reference proteome</keyword>
<dbReference type="GO" id="GO:0010608">
    <property type="term" value="P:post-transcriptional regulation of gene expression"/>
    <property type="evidence" value="ECO:0000318"/>
    <property type="project" value="GO_Central"/>
</dbReference>
<evidence type="ECO:0000259" key="9">
    <source>
        <dbReference type="PROSITE" id="PS50303"/>
    </source>
</evidence>
<feature type="region of interest" description="Disordered" evidence="8">
    <location>
        <begin position="461"/>
        <end position="493"/>
    </location>
</feature>
<comment type="function">
    <text evidence="6">Sequence-specific RNA-binding protein that regulates translation and mRNA stability by binding the 3'-UTR of target mRNAs. Binds the APUM-binding elements (APBEs) in the 3'-UTR mRNA sequence of CLV1, PNH, WUS and FAS2.</text>
</comment>
<dbReference type="SUPFAM" id="SSF48371">
    <property type="entry name" value="ARM repeat"/>
    <property type="match status" value="1"/>
</dbReference>
<dbReference type="EnsemblPlants" id="KRH19059">
    <property type="protein sequence ID" value="KRH19059"/>
    <property type="gene ID" value="GLYMA_13G099300"/>
</dbReference>
<sequence length="929" mass="102113">MATESPIRISEAGSKWPSLKEAATFGSPSRHMATEDLGIFLNGHRFHGSGKDAVPNRSGSAPPSMEGSFLAIENLLSQNTTRNASLGSRNRAMQKYDSGKGSFHLSQGTLATHKEESEDDLTQKLYNNLLDKASGKWHRQDAASTSSQDTNLVLEDFPHIMSPVYNKSLGVVDELIDVDTGSSSSLGPPVTTVDAVKPTIGADDVRLSSTVDSRAPVTSSSSLNSTGSMGFNVLDVTIVESQLRALNVSNLPNSESQSYEDKWKNSCQNNLMQHQQQNYPCVVPNTNSQSEKCTYVGMEQFLHNPSKFSSDVQPVLQSSGYTPPLYATAAAAYMTSANPFYTNLQASGIYSPQYIGAYPFSPTAVPPYIAAYPPHGSVPLVDGATGSSFTPQAPGISSTAGNISHGAEMMHANKFFGQFGFPLQPSFSDPIYMQYHQQPFVEGYGVSAHLLAPRASVGGQIGPFDSQKRPNSGAYLDDKKLHNQKTGANLNSNRDGLIHPGYFGHPSNLGFVPQYPSSPLCRPVLSGYPESSPGLLGGRNEMKRSPASGRNGGLLSGWQGQRAFDSAHDPKIAIFLEELKSGKGRRFELSDIIGHIVEFSTDQHGSRFIQQKLESCGVEEKELVFKEVLPHTSKLMTDVFGNYVIQKFFEYGSPEQRKELANRLLGQILPLSLQMYGCRVIQKALEVIDLEQKAQLVHELDGNVMRCVRDQNGNHVIQKCIESIPTKNIDFIISAFRGQIALLSMHPYGCRVIQRVLEHCSNEVQCQFIVDEILESVFTLAQDQYGNYVTQHVLERGKPQERSQIIHKLSGHIFQLSQHKFASNVVEKCLEYGDATDRQLLIAEIVGHDKQNDNLLRTKQMDHDDNKGLAQCFHASTTSISVLQETDEILDLWAFPIEKTNATVASYLIVPTFMASRNISVCIHVVHLM</sequence>
<dbReference type="GO" id="GO:0005737">
    <property type="term" value="C:cytoplasm"/>
    <property type="evidence" value="ECO:0000318"/>
    <property type="project" value="GO_Central"/>
</dbReference>
<dbReference type="InterPro" id="IPR011989">
    <property type="entry name" value="ARM-like"/>
</dbReference>
<dbReference type="OrthoDB" id="668540at2759"/>
<evidence type="ECO:0000256" key="4">
    <source>
        <dbReference type="ARBA" id="ARBA00022845"/>
    </source>
</evidence>
<dbReference type="Gene3D" id="1.25.10.10">
    <property type="entry name" value="Leucine-rich Repeat Variant"/>
    <property type="match status" value="1"/>
</dbReference>
<feature type="repeat" description="Pumilio" evidence="7">
    <location>
        <begin position="735"/>
        <end position="771"/>
    </location>
</feature>
<reference evidence="10 11" key="1">
    <citation type="journal article" date="2010" name="Nature">
        <title>Genome sequence of the palaeopolyploid soybean.</title>
        <authorList>
            <person name="Schmutz J."/>
            <person name="Cannon S.B."/>
            <person name="Schlueter J."/>
            <person name="Ma J."/>
            <person name="Mitros T."/>
            <person name="Nelson W."/>
            <person name="Hyten D.L."/>
            <person name="Song Q."/>
            <person name="Thelen J.J."/>
            <person name="Cheng J."/>
            <person name="Xu D."/>
            <person name="Hellsten U."/>
            <person name="May G.D."/>
            <person name="Yu Y."/>
            <person name="Sakurai T."/>
            <person name="Umezawa T."/>
            <person name="Bhattacharyya M.K."/>
            <person name="Sandhu D."/>
            <person name="Valliyodan B."/>
            <person name="Lindquist E."/>
            <person name="Peto M."/>
            <person name="Grant D."/>
            <person name="Shu S."/>
            <person name="Goodstein D."/>
            <person name="Barry K."/>
            <person name="Futrell-Griggs M."/>
            <person name="Abernathy B."/>
            <person name="Du J."/>
            <person name="Tian Z."/>
            <person name="Zhu L."/>
            <person name="Gill N."/>
            <person name="Joshi T."/>
            <person name="Libault M."/>
            <person name="Sethuraman A."/>
            <person name="Zhang X.-C."/>
            <person name="Shinozaki K."/>
            <person name="Nguyen H.T."/>
            <person name="Wing R.A."/>
            <person name="Cregan P."/>
            <person name="Specht J."/>
            <person name="Grimwood J."/>
            <person name="Rokhsar D."/>
            <person name="Stacey G."/>
            <person name="Shoemaker R.C."/>
            <person name="Jackson S.A."/>
        </authorList>
    </citation>
    <scope>NUCLEOTIDE SEQUENCE [LARGE SCALE GENOMIC DNA]</scope>
    <source>
        <strain evidence="11">cv. Williams 82</strain>
        <tissue evidence="10">Callus</tissue>
    </source>
</reference>
<dbReference type="GO" id="GO:0006417">
    <property type="term" value="P:regulation of translation"/>
    <property type="evidence" value="ECO:0007669"/>
    <property type="project" value="UniProtKB-KW"/>
</dbReference>
<reference evidence="10" key="3">
    <citation type="submission" date="2018-07" db="EMBL/GenBank/DDBJ databases">
        <title>WGS assembly of Glycine max.</title>
        <authorList>
            <person name="Schmutz J."/>
            <person name="Cannon S."/>
            <person name="Schlueter J."/>
            <person name="Ma J."/>
            <person name="Mitros T."/>
            <person name="Nelson W."/>
            <person name="Hyten D."/>
            <person name="Song Q."/>
            <person name="Thelen J."/>
            <person name="Cheng J."/>
            <person name="Xu D."/>
            <person name="Hellsten U."/>
            <person name="May G."/>
            <person name="Yu Y."/>
            <person name="Sakurai T."/>
            <person name="Umezawa T."/>
            <person name="Bhattacharyya M."/>
            <person name="Sandhu D."/>
            <person name="Valliyodan B."/>
            <person name="Lindquist E."/>
            <person name="Peto M."/>
            <person name="Grant D."/>
            <person name="Shu S."/>
            <person name="Goodstein D."/>
            <person name="Barry K."/>
            <person name="Futrell-Griggs M."/>
            <person name="Abernathy B."/>
            <person name="Du J."/>
            <person name="Tian Z."/>
            <person name="Zhu L."/>
            <person name="Gill N."/>
            <person name="Joshi T."/>
            <person name="Libault M."/>
            <person name="Sethuraman A."/>
            <person name="Zhang X."/>
            <person name="Shinozaki K."/>
            <person name="Nguyen H."/>
            <person name="Wing R."/>
            <person name="Cregan P."/>
            <person name="Specht J."/>
            <person name="Grimwood J."/>
            <person name="Rokhsar D."/>
            <person name="Stacey G."/>
            <person name="Shoemaker R."/>
            <person name="Jackson S."/>
        </authorList>
    </citation>
    <scope>NUCLEOTIDE SEQUENCE</scope>
    <source>
        <tissue evidence="10">Callus</tissue>
    </source>
</reference>
<evidence type="ECO:0000313" key="11">
    <source>
        <dbReference type="EnsemblPlants" id="KRH19059"/>
    </source>
</evidence>
<protein>
    <recommendedName>
        <fullName evidence="9">PUM-HD domain-containing protein</fullName>
    </recommendedName>
</protein>
<dbReference type="PANTHER" id="PTHR12537">
    <property type="entry name" value="RNA BINDING PROTEIN PUMILIO-RELATED"/>
    <property type="match status" value="1"/>
</dbReference>
<reference evidence="11" key="2">
    <citation type="submission" date="2018-02" db="UniProtKB">
        <authorList>
            <consortium name="EnsemblPlants"/>
        </authorList>
    </citation>
    <scope>IDENTIFICATION</scope>
    <source>
        <strain evidence="11">Williams 82</strain>
    </source>
</reference>
<dbReference type="PROSITE" id="PS50302">
    <property type="entry name" value="PUM"/>
    <property type="match status" value="7"/>
</dbReference>
<feature type="repeat" description="Pumilio" evidence="7">
    <location>
        <begin position="772"/>
        <end position="807"/>
    </location>
</feature>
<dbReference type="GO" id="GO:0003729">
    <property type="term" value="F:mRNA binding"/>
    <property type="evidence" value="ECO:0000318"/>
    <property type="project" value="GO_Central"/>
</dbReference>
<dbReference type="KEGG" id="gmx:100819166"/>
<evidence type="ECO:0000256" key="6">
    <source>
        <dbReference type="ARBA" id="ARBA00055193"/>
    </source>
</evidence>
<feature type="repeat" description="Pumilio" evidence="7">
    <location>
        <begin position="699"/>
        <end position="734"/>
    </location>
</feature>
<dbReference type="SMART" id="SM00025">
    <property type="entry name" value="Pumilio"/>
    <property type="match status" value="7"/>
</dbReference>
<dbReference type="Pfam" id="PF07990">
    <property type="entry name" value="NABP"/>
    <property type="match status" value="1"/>
</dbReference>
<dbReference type="FunFam" id="1.25.10.10:FF:000004">
    <property type="entry name" value="Pumilio homolog 1 isoform 2"/>
    <property type="match status" value="1"/>
</dbReference>
<name>K7LWU2_SOYBN</name>
<keyword evidence="2" id="KW-0963">Cytoplasm</keyword>
<dbReference type="ExpressionAtlas" id="K7LWU2">
    <property type="expression patterns" value="baseline and differential"/>
</dbReference>
<dbReference type="RefSeq" id="XP_006593526.1">
    <property type="nucleotide sequence ID" value="XM_006593463.4"/>
</dbReference>
<dbReference type="eggNOG" id="KOG1488">
    <property type="taxonomic scope" value="Eukaryota"/>
</dbReference>
<dbReference type="PROSITE" id="PS50303">
    <property type="entry name" value="PUM_HD"/>
    <property type="match status" value="1"/>
</dbReference>
<dbReference type="EMBL" id="CM000846">
    <property type="protein sequence ID" value="KRH19059.1"/>
    <property type="molecule type" value="Genomic_DNA"/>
</dbReference>
<feature type="repeat" description="Pumilio" evidence="7">
    <location>
        <begin position="627"/>
        <end position="662"/>
    </location>
</feature>
<dbReference type="Gramene" id="KRH19059">
    <property type="protein sequence ID" value="KRH19059"/>
    <property type="gene ID" value="GLYMA_13G099300"/>
</dbReference>
<feature type="compositionally biased region" description="Polar residues" evidence="8">
    <location>
        <begin position="484"/>
        <end position="493"/>
    </location>
</feature>
<gene>
    <name evidence="11" type="primary">LOC100819166</name>
    <name evidence="10" type="ORF">GLYMA_13G099300</name>
</gene>
<dbReference type="Proteomes" id="UP000008827">
    <property type="component" value="Chromosome 13"/>
</dbReference>
<feature type="repeat" description="Pumilio" evidence="7">
    <location>
        <begin position="663"/>
        <end position="698"/>
    </location>
</feature>
<feature type="repeat" description="Pumilio" evidence="7">
    <location>
        <begin position="808"/>
        <end position="843"/>
    </location>
</feature>
<keyword evidence="3" id="KW-0677">Repeat</keyword>
<keyword evidence="4" id="KW-0810">Translation regulation</keyword>
<dbReference type="CDD" id="cd07920">
    <property type="entry name" value="Pumilio"/>
    <property type="match status" value="1"/>
</dbReference>
<proteinExistence type="predicted"/>
<dbReference type="InterPro" id="IPR033712">
    <property type="entry name" value="Pumilio_RNA-bd"/>
</dbReference>
<dbReference type="STRING" id="3847.K7LWU2"/>
<accession>K7LWU2</accession>
<dbReference type="PaxDb" id="3847-GLYMA13G00670.2"/>
<dbReference type="InterPro" id="IPR012940">
    <property type="entry name" value="NABP"/>
</dbReference>
<dbReference type="AlphaFoldDB" id="K7LWU2"/>
<keyword evidence="5" id="KW-0694">RNA-binding</keyword>
<evidence type="ECO:0000256" key="3">
    <source>
        <dbReference type="ARBA" id="ARBA00022737"/>
    </source>
</evidence>
<evidence type="ECO:0000256" key="7">
    <source>
        <dbReference type="PROSITE-ProRule" id="PRU00317"/>
    </source>
</evidence>
<organism evidence="10">
    <name type="scientific">Glycine max</name>
    <name type="common">Soybean</name>
    <name type="synonym">Glycine hispida</name>
    <dbReference type="NCBI Taxonomy" id="3847"/>
    <lineage>
        <taxon>Eukaryota</taxon>
        <taxon>Viridiplantae</taxon>
        <taxon>Streptophyta</taxon>
        <taxon>Embryophyta</taxon>
        <taxon>Tracheophyta</taxon>
        <taxon>Spermatophyta</taxon>
        <taxon>Magnoliopsida</taxon>
        <taxon>eudicotyledons</taxon>
        <taxon>Gunneridae</taxon>
        <taxon>Pentapetalae</taxon>
        <taxon>rosids</taxon>
        <taxon>fabids</taxon>
        <taxon>Fabales</taxon>
        <taxon>Fabaceae</taxon>
        <taxon>Papilionoideae</taxon>
        <taxon>50 kb inversion clade</taxon>
        <taxon>NPAAA clade</taxon>
        <taxon>indigoferoid/millettioid clade</taxon>
        <taxon>Phaseoleae</taxon>
        <taxon>Glycine</taxon>
        <taxon>Glycine subgen. Soja</taxon>
    </lineage>
</organism>
<evidence type="ECO:0000256" key="2">
    <source>
        <dbReference type="ARBA" id="ARBA00022490"/>
    </source>
</evidence>
<dbReference type="PANTHER" id="PTHR12537:SF119">
    <property type="entry name" value="PUMILIO HOMOLOG 6, CHLOROPLASTIC"/>
    <property type="match status" value="1"/>
</dbReference>
<dbReference type="InterPro" id="IPR001313">
    <property type="entry name" value="Pumilio_RNA-bd_rpt"/>
</dbReference>
<evidence type="ECO:0000313" key="10">
    <source>
        <dbReference type="EMBL" id="KRH19059.1"/>
    </source>
</evidence>
<evidence type="ECO:0000256" key="1">
    <source>
        <dbReference type="ARBA" id="ARBA00004496"/>
    </source>
</evidence>
<evidence type="ECO:0000256" key="8">
    <source>
        <dbReference type="SAM" id="MobiDB-lite"/>
    </source>
</evidence>
<dbReference type="InterPro" id="IPR016024">
    <property type="entry name" value="ARM-type_fold"/>
</dbReference>
<dbReference type="Pfam" id="PF00806">
    <property type="entry name" value="PUF"/>
    <property type="match status" value="7"/>
</dbReference>
<dbReference type="InterPro" id="IPR033133">
    <property type="entry name" value="PUM-HD"/>
</dbReference>